<dbReference type="InterPro" id="IPR025392">
    <property type="entry name" value="DUF4124"/>
</dbReference>
<proteinExistence type="predicted"/>
<gene>
    <name evidence="3" type="ORF">Nstercoris_01935</name>
</gene>
<reference evidence="3 4" key="1">
    <citation type="submission" date="2019-06" db="EMBL/GenBank/DDBJ databases">
        <title>Nitrosomonas stercoris KYUHI-S whole genome shotgun sequence.</title>
        <authorList>
            <person name="Nakagawa T."/>
            <person name="Tsuchiya Y."/>
            <person name="Takahashi R."/>
        </authorList>
    </citation>
    <scope>NUCLEOTIDE SEQUENCE [LARGE SCALE GENOMIC DNA]</scope>
    <source>
        <strain evidence="3 4">KYUHI-S</strain>
    </source>
</reference>
<keyword evidence="4" id="KW-1185">Reference proteome</keyword>
<name>A0A4Y1YRB0_9PROT</name>
<dbReference type="KEGG" id="nst:Nstercoris_01935"/>
<keyword evidence="1" id="KW-0732">Signal</keyword>
<dbReference type="AlphaFoldDB" id="A0A4Y1YRB0"/>
<evidence type="ECO:0000256" key="1">
    <source>
        <dbReference type="SAM" id="SignalP"/>
    </source>
</evidence>
<dbReference type="Proteomes" id="UP000316473">
    <property type="component" value="Chromosome"/>
</dbReference>
<feature type="chain" id="PRO_5021278411" description="DUF4124 domain-containing protein" evidence="1">
    <location>
        <begin position="25"/>
        <end position="164"/>
    </location>
</feature>
<organism evidence="3 4">
    <name type="scientific">Nitrosomonas stercoris</name>
    <dbReference type="NCBI Taxonomy" id="1444684"/>
    <lineage>
        <taxon>Bacteria</taxon>
        <taxon>Pseudomonadati</taxon>
        <taxon>Pseudomonadota</taxon>
        <taxon>Betaproteobacteria</taxon>
        <taxon>Nitrosomonadales</taxon>
        <taxon>Nitrosomonadaceae</taxon>
        <taxon>Nitrosomonas</taxon>
    </lineage>
</organism>
<protein>
    <recommendedName>
        <fullName evidence="2">DUF4124 domain-containing protein</fullName>
    </recommendedName>
</protein>
<dbReference type="PROSITE" id="PS51257">
    <property type="entry name" value="PROKAR_LIPOPROTEIN"/>
    <property type="match status" value="1"/>
</dbReference>
<accession>A0A4Y1YRB0</accession>
<feature type="signal peptide" evidence="1">
    <location>
        <begin position="1"/>
        <end position="24"/>
    </location>
</feature>
<evidence type="ECO:0000313" key="4">
    <source>
        <dbReference type="Proteomes" id="UP000316473"/>
    </source>
</evidence>
<sequence length="164" mass="18647">MRKNYYVALLTGLMTLGLSTACSASEIYKVVDEQGRVVFTNKPTKNGQRVQLGKVQFHKPRATTATTHTHQANISLGSYPKVSQSQQNKRDSRRRQILSQELINETRLLDKAMKAIHSIEQKSKQDSSKQSYFVASQFDILQLRDRAASHERNIKALETELNNI</sequence>
<evidence type="ECO:0000259" key="2">
    <source>
        <dbReference type="Pfam" id="PF13511"/>
    </source>
</evidence>
<dbReference type="Pfam" id="PF13511">
    <property type="entry name" value="DUF4124"/>
    <property type="match status" value="1"/>
</dbReference>
<feature type="domain" description="DUF4124" evidence="2">
    <location>
        <begin position="16"/>
        <end position="50"/>
    </location>
</feature>
<dbReference type="EMBL" id="AP019755">
    <property type="protein sequence ID" value="BBL35661.1"/>
    <property type="molecule type" value="Genomic_DNA"/>
</dbReference>
<evidence type="ECO:0000313" key="3">
    <source>
        <dbReference type="EMBL" id="BBL35661.1"/>
    </source>
</evidence>